<reference evidence="2" key="1">
    <citation type="submission" date="2017-09" db="EMBL/GenBank/DDBJ databases">
        <authorList>
            <person name="Varghese N."/>
            <person name="Submissions S."/>
        </authorList>
    </citation>
    <scope>NUCLEOTIDE SEQUENCE [LARGE SCALE GENOMIC DNA]</scope>
    <source>
        <strain evidence="2">JKS000234</strain>
    </source>
</reference>
<evidence type="ECO:0000313" key="2">
    <source>
        <dbReference type="Proteomes" id="UP000219271"/>
    </source>
</evidence>
<name>A0A286DSA3_9GAMM</name>
<evidence type="ECO:0000313" key="1">
    <source>
        <dbReference type="EMBL" id="SOD61557.1"/>
    </source>
</evidence>
<organism evidence="1 2">
    <name type="scientific">Candidatus Pantoea floridensis</name>
    <dbReference type="NCBI Taxonomy" id="1938870"/>
    <lineage>
        <taxon>Bacteria</taxon>
        <taxon>Pseudomonadati</taxon>
        <taxon>Pseudomonadota</taxon>
        <taxon>Gammaproteobacteria</taxon>
        <taxon>Enterobacterales</taxon>
        <taxon>Erwiniaceae</taxon>
        <taxon>Pantoea</taxon>
    </lineage>
</organism>
<proteinExistence type="predicted"/>
<sequence length="138" mass="14975">MYIRLDVFAGLLNVRPGKLLHAARTNGVLDGMTLPARRQVRGAALMFDQAEATAFAEKWHAREPEAGPAASGAPLMTLNAVAREADIPPLVLWQAANRGKRLRGVALPVAAREGGQLLFEPAAVAKFVTEYRLLQHKK</sequence>
<protein>
    <submittedName>
        <fullName evidence="1">Uncharacterized protein</fullName>
    </submittedName>
</protein>
<dbReference type="AlphaFoldDB" id="A0A286DSA3"/>
<dbReference type="Proteomes" id="UP000219271">
    <property type="component" value="Unassembled WGS sequence"/>
</dbReference>
<dbReference type="OrthoDB" id="6548878at2"/>
<gene>
    <name evidence="1" type="ORF">SAMN06273570_5197</name>
</gene>
<dbReference type="RefSeq" id="WP_097098598.1">
    <property type="nucleotide sequence ID" value="NZ_OCMY01000004.1"/>
</dbReference>
<keyword evidence="2" id="KW-1185">Reference proteome</keyword>
<dbReference type="EMBL" id="OCMY01000004">
    <property type="protein sequence ID" value="SOD61557.1"/>
    <property type="molecule type" value="Genomic_DNA"/>
</dbReference>
<accession>A0A286DSA3</accession>